<dbReference type="EMBL" id="JRTT01000003">
    <property type="protein sequence ID" value="KHD78737.1"/>
    <property type="molecule type" value="Genomic_DNA"/>
</dbReference>
<dbReference type="OrthoDB" id="7584869at2"/>
<keyword evidence="1" id="KW-1133">Transmembrane helix</keyword>
<dbReference type="Proteomes" id="UP000054537">
    <property type="component" value="Unassembled WGS sequence"/>
</dbReference>
<keyword evidence="3" id="KW-1185">Reference proteome</keyword>
<gene>
    <name evidence="2" type="ORF">MB27_03700</name>
</gene>
<feature type="transmembrane region" description="Helical" evidence="1">
    <location>
        <begin position="12"/>
        <end position="32"/>
    </location>
</feature>
<feature type="transmembrane region" description="Helical" evidence="1">
    <location>
        <begin position="78"/>
        <end position="96"/>
    </location>
</feature>
<name>A0A0A6XF66_ACTUT</name>
<feature type="transmembrane region" description="Helical" evidence="1">
    <location>
        <begin position="44"/>
        <end position="66"/>
    </location>
</feature>
<proteinExistence type="predicted"/>
<keyword evidence="1" id="KW-0472">Membrane</keyword>
<protein>
    <submittedName>
        <fullName evidence="2">Uncharacterized protein</fullName>
    </submittedName>
</protein>
<organism evidence="2 3">
    <name type="scientific">Actinoplanes utahensis</name>
    <dbReference type="NCBI Taxonomy" id="1869"/>
    <lineage>
        <taxon>Bacteria</taxon>
        <taxon>Bacillati</taxon>
        <taxon>Actinomycetota</taxon>
        <taxon>Actinomycetes</taxon>
        <taxon>Micromonosporales</taxon>
        <taxon>Micromonosporaceae</taxon>
        <taxon>Actinoplanes</taxon>
    </lineage>
</organism>
<accession>A0A0A6XF66</accession>
<evidence type="ECO:0000256" key="1">
    <source>
        <dbReference type="SAM" id="Phobius"/>
    </source>
</evidence>
<dbReference type="RefSeq" id="WP_043522441.1">
    <property type="nucleotide sequence ID" value="NZ_BAABKU010000009.1"/>
</dbReference>
<evidence type="ECO:0000313" key="3">
    <source>
        <dbReference type="Proteomes" id="UP000054537"/>
    </source>
</evidence>
<evidence type="ECO:0000313" key="2">
    <source>
        <dbReference type="EMBL" id="KHD78737.1"/>
    </source>
</evidence>
<reference evidence="2 3" key="1">
    <citation type="submission" date="2014-10" db="EMBL/GenBank/DDBJ databases">
        <title>Draft genome sequence of Actinoplanes utahensis NRRL 12052.</title>
        <authorList>
            <person name="Velasco-Bucheli B."/>
            <person name="del Cerro C."/>
            <person name="Hormigo D."/>
            <person name="Garcia J.L."/>
            <person name="Acebal C."/>
            <person name="Arroyo M."/>
            <person name="de la Mata I."/>
        </authorList>
    </citation>
    <scope>NUCLEOTIDE SEQUENCE [LARGE SCALE GENOMIC DNA]</scope>
    <source>
        <strain evidence="2 3">NRRL 12052</strain>
    </source>
</reference>
<dbReference type="AlphaFoldDB" id="A0A0A6XF66"/>
<comment type="caution">
    <text evidence="2">The sequence shown here is derived from an EMBL/GenBank/DDBJ whole genome shotgun (WGS) entry which is preliminary data.</text>
</comment>
<keyword evidence="1" id="KW-0812">Transmembrane</keyword>
<sequence length="97" mass="10545">MVNGEVEADRRPWLGGVWALAPHLMLLVWMLWSAATADGDDRALSGMLVLLEIWLVPGGLTAAALMWRSDRFQGRTPWVIGGTVLGAAIMWIGAMSL</sequence>